<keyword evidence="1" id="KW-0472">Membrane</keyword>
<gene>
    <name evidence="2" type="ORF">Lreu23DRAFT_4234</name>
</gene>
<evidence type="ECO:0000313" key="2">
    <source>
        <dbReference type="EMBL" id="EDX42718.1"/>
    </source>
</evidence>
<accession>B3XNL2</accession>
<feature type="transmembrane region" description="Helical" evidence="1">
    <location>
        <begin position="6"/>
        <end position="25"/>
    </location>
</feature>
<organism evidence="2 3">
    <name type="scientific">Limosilactobacillus reuteri subsp. rodentium (strain DSM 17509 / CIP 109821 / 100-23)</name>
    <name type="common">Lactobacillus reuteri</name>
    <dbReference type="NCBI Taxonomy" id="349123"/>
    <lineage>
        <taxon>Bacteria</taxon>
        <taxon>Bacillati</taxon>
        <taxon>Bacillota</taxon>
        <taxon>Bacilli</taxon>
        <taxon>Lactobacillales</taxon>
        <taxon>Lactobacillaceae</taxon>
        <taxon>Limosilactobacillus</taxon>
    </lineage>
</organism>
<dbReference type="PATRIC" id="fig|349123.13.peg.1241"/>
<dbReference type="EMBL" id="AAPZ02000001">
    <property type="protein sequence ID" value="EDX42718.1"/>
    <property type="molecule type" value="Genomic_DNA"/>
</dbReference>
<comment type="caution">
    <text evidence="2">The sequence shown here is derived from an EMBL/GenBank/DDBJ whole genome shotgun (WGS) entry which is preliminary data.</text>
</comment>
<dbReference type="Proteomes" id="UP000003853">
    <property type="component" value="Unassembled WGS sequence"/>
</dbReference>
<reference evidence="3" key="1">
    <citation type="submission" date="2008-06" db="EMBL/GenBank/DDBJ databases">
        <title>Permanent draft sequence of Lactobacillus reuteri 100-23.</title>
        <authorList>
            <consortium name="US DOE Joint Genome Institute"/>
            <person name="Copeland A."/>
            <person name="Lucas S."/>
            <person name="Lapidus A."/>
            <person name="Barry K."/>
            <person name="Detter J.C."/>
            <person name="Glavina del Rio T."/>
            <person name="Hammon N."/>
            <person name="Israni S."/>
            <person name="Dalin E."/>
            <person name="Tice H."/>
            <person name="Pitluck S."/>
            <person name="Sun H."/>
            <person name="Schmutz J."/>
            <person name="Larimer F."/>
            <person name="Land M."/>
            <person name="Hauser L."/>
            <person name="Walter J."/>
            <person name="Heng N.C.K."/>
            <person name="Tannock G.W."/>
            <person name="Richardson P."/>
        </authorList>
    </citation>
    <scope>NUCLEOTIDE SEQUENCE [LARGE SCALE GENOMIC DNA]</scope>
    <source>
        <strain evidence="3">DSM 17509 / CIP 109821 / 100-23</strain>
    </source>
</reference>
<sequence length="42" mass="4944">MALLIGLPILIIAMCLLYALVYSLLFERNKPLLLKEKYRKKH</sequence>
<keyword evidence="1" id="KW-1133">Transmembrane helix</keyword>
<dbReference type="AlphaFoldDB" id="B3XNL2"/>
<protein>
    <submittedName>
        <fullName evidence="2">Uncharacterized protein</fullName>
    </submittedName>
</protein>
<keyword evidence="1" id="KW-0812">Transmembrane</keyword>
<proteinExistence type="predicted"/>
<evidence type="ECO:0000256" key="1">
    <source>
        <dbReference type="SAM" id="Phobius"/>
    </source>
</evidence>
<evidence type="ECO:0000313" key="3">
    <source>
        <dbReference type="Proteomes" id="UP000003853"/>
    </source>
</evidence>
<name>B3XNL2_LIMR1</name>